<feature type="region of interest" description="Disordered" evidence="1">
    <location>
        <begin position="1"/>
        <end position="32"/>
    </location>
</feature>
<evidence type="ECO:0000313" key="2">
    <source>
        <dbReference type="EMBL" id="KAF3074866.1"/>
    </source>
</evidence>
<sequence>MTPPRGYQKTKVQSSHSCKTPPWTRSTKRTRLVEKSTPMIDRLIAQQIATEASEELRKAATRDQKARVRLPVEQEAARFAQPRYFLGDKKVIGGALWTRTLSVNWRQADKKRSQSQQNLVSFGSRGGSSLAAHCGSSFEG</sequence>
<evidence type="ECO:0000313" key="3">
    <source>
        <dbReference type="Proteomes" id="UP000801864"/>
    </source>
</evidence>
<gene>
    <name evidence="2" type="ORF">CFAM422_002563</name>
</gene>
<dbReference type="Proteomes" id="UP000801864">
    <property type="component" value="Unassembled WGS sequence"/>
</dbReference>
<dbReference type="AlphaFoldDB" id="A0A9P5CEF0"/>
<feature type="region of interest" description="Disordered" evidence="1">
    <location>
        <begin position="108"/>
        <end position="140"/>
    </location>
</feature>
<organism evidence="2 3">
    <name type="scientific">Trichoderma lentiforme</name>
    <dbReference type="NCBI Taxonomy" id="1567552"/>
    <lineage>
        <taxon>Eukaryota</taxon>
        <taxon>Fungi</taxon>
        <taxon>Dikarya</taxon>
        <taxon>Ascomycota</taxon>
        <taxon>Pezizomycotina</taxon>
        <taxon>Sordariomycetes</taxon>
        <taxon>Hypocreomycetidae</taxon>
        <taxon>Hypocreales</taxon>
        <taxon>Hypocreaceae</taxon>
        <taxon>Trichoderma</taxon>
    </lineage>
</organism>
<comment type="caution">
    <text evidence="2">The sequence shown here is derived from an EMBL/GenBank/DDBJ whole genome shotgun (WGS) entry which is preliminary data.</text>
</comment>
<accession>A0A9P5CEF0</accession>
<dbReference type="EMBL" id="QLNT01000004">
    <property type="protein sequence ID" value="KAF3074866.1"/>
    <property type="molecule type" value="Genomic_DNA"/>
</dbReference>
<reference evidence="2 3" key="1">
    <citation type="submission" date="2018-06" db="EMBL/GenBank/DDBJ databases">
        <title>Genome analysis of cellulolytic fungus Trichoderma lentiforme CFAM-422.</title>
        <authorList>
            <person name="Steindorff A.S."/>
            <person name="Formighieri E.F."/>
            <person name="Midorikawa G.E.O."/>
            <person name="Tamietti M.S."/>
            <person name="Ramos E.Z."/>
            <person name="Silva A.S."/>
            <person name="Bon E.P.S."/>
            <person name="Mendes T.D."/>
            <person name="Damaso M.C.T."/>
            <person name="Favaro L.C.L."/>
        </authorList>
    </citation>
    <scope>NUCLEOTIDE SEQUENCE [LARGE SCALE GENOMIC DNA]</scope>
    <source>
        <strain evidence="2 3">CFAM-422</strain>
    </source>
</reference>
<keyword evidence="3" id="KW-1185">Reference proteome</keyword>
<proteinExistence type="predicted"/>
<name>A0A9P5CEF0_9HYPO</name>
<protein>
    <submittedName>
        <fullName evidence="2">Uncharacterized protein</fullName>
    </submittedName>
</protein>
<evidence type="ECO:0000256" key="1">
    <source>
        <dbReference type="SAM" id="MobiDB-lite"/>
    </source>
</evidence>